<keyword evidence="2 5" id="KW-0812">Transmembrane</keyword>
<evidence type="ECO:0000256" key="1">
    <source>
        <dbReference type="ARBA" id="ARBA00004141"/>
    </source>
</evidence>
<keyword evidence="4 5" id="KW-0472">Membrane</keyword>
<dbReference type="Pfam" id="PF00083">
    <property type="entry name" value="Sugar_tr"/>
    <property type="match status" value="1"/>
</dbReference>
<feature type="transmembrane region" description="Helical" evidence="5">
    <location>
        <begin position="252"/>
        <end position="273"/>
    </location>
</feature>
<feature type="transmembrane region" description="Helical" evidence="5">
    <location>
        <begin position="419"/>
        <end position="441"/>
    </location>
</feature>
<dbReference type="InterPro" id="IPR036259">
    <property type="entry name" value="MFS_trans_sf"/>
</dbReference>
<sequence length="468" mass="52632">MAFLKFNSGQCIAAVTASLFMMVCGSCFVWYQQTSPKLLVPDPIVLMTQIKMTWTLSVLEFGVLLSPFLAGMITDCWGRKTALSFAIPALVGGWMITMFRKNNLNAFYSLRILLGYALNFIYTVSPIYLCEIATPNHRGKLCGLMHIMWNFGYLSECLVKPLLKAGDNMHLNLILTILLFFVYLRQPESPYYLLMIRKCDQQAFDAMKKLRTTQSDETTMDELDAIKDGLESDDITQASWWSLIATPVDRKILLITQVLTTVRYASGTILISYLGEKLVTNILNISNPIDNHYFLIFNGFIILVTMTSVLTVDFIGRVPLLIISQIGVTASHLVSSVIFWLHDHTNTGTDVADIYPAMSLMIYLSFFSLGLGPLTHIIQTELFPSHNRGYGSVITMVNMTLTCFVSNSLFVALNSLFGLYANFIFFTFVSLIGLIFTCLYLPETKCKTFSQIRASFTLPKLSSDDNKC</sequence>
<feature type="transmembrane region" description="Helical" evidence="5">
    <location>
        <begin position="319"/>
        <end position="342"/>
    </location>
</feature>
<feature type="transmembrane region" description="Helical" evidence="5">
    <location>
        <begin position="52"/>
        <end position="70"/>
    </location>
</feature>
<name>A0A482WS17_LAOST</name>
<dbReference type="AlphaFoldDB" id="A0A482WS17"/>
<comment type="caution">
    <text evidence="7">The sequence shown here is derived from an EMBL/GenBank/DDBJ whole genome shotgun (WGS) entry which is preliminary data.</text>
</comment>
<feature type="transmembrane region" description="Helical" evidence="5">
    <location>
        <begin position="82"/>
        <end position="100"/>
    </location>
</feature>
<dbReference type="STRING" id="195883.A0A482WS17"/>
<feature type="domain" description="Major facilitator superfamily (MFS) profile" evidence="6">
    <location>
        <begin position="1"/>
        <end position="445"/>
    </location>
</feature>
<evidence type="ECO:0000256" key="3">
    <source>
        <dbReference type="ARBA" id="ARBA00022989"/>
    </source>
</evidence>
<dbReference type="InterPro" id="IPR020846">
    <property type="entry name" value="MFS_dom"/>
</dbReference>
<dbReference type="GO" id="GO:0016020">
    <property type="term" value="C:membrane"/>
    <property type="evidence" value="ECO:0007669"/>
    <property type="project" value="UniProtKB-SubCell"/>
</dbReference>
<protein>
    <recommendedName>
        <fullName evidence="6">Major facilitator superfamily (MFS) profile domain-containing protein</fullName>
    </recommendedName>
</protein>
<dbReference type="SUPFAM" id="SSF103473">
    <property type="entry name" value="MFS general substrate transporter"/>
    <property type="match status" value="1"/>
</dbReference>
<reference evidence="7 8" key="1">
    <citation type="journal article" date="2017" name="Gigascience">
        <title>Genome sequence of the small brown planthopper, Laodelphax striatellus.</title>
        <authorList>
            <person name="Zhu J."/>
            <person name="Jiang F."/>
            <person name="Wang X."/>
            <person name="Yang P."/>
            <person name="Bao Y."/>
            <person name="Zhao W."/>
            <person name="Wang W."/>
            <person name="Lu H."/>
            <person name="Wang Q."/>
            <person name="Cui N."/>
            <person name="Li J."/>
            <person name="Chen X."/>
            <person name="Luo L."/>
            <person name="Yu J."/>
            <person name="Kang L."/>
            <person name="Cui F."/>
        </authorList>
    </citation>
    <scope>NUCLEOTIDE SEQUENCE [LARGE SCALE GENOMIC DNA]</scope>
    <source>
        <strain evidence="7">Lst14</strain>
    </source>
</reference>
<evidence type="ECO:0000256" key="4">
    <source>
        <dbReference type="ARBA" id="ARBA00023136"/>
    </source>
</evidence>
<comment type="subcellular location">
    <subcellularLocation>
        <location evidence="1">Membrane</location>
        <topology evidence="1">Multi-pass membrane protein</topology>
    </subcellularLocation>
</comment>
<dbReference type="PRINTS" id="PR00171">
    <property type="entry name" value="SUGRTRNSPORT"/>
</dbReference>
<feature type="transmembrane region" description="Helical" evidence="5">
    <location>
        <begin position="390"/>
        <end position="413"/>
    </location>
</feature>
<dbReference type="InterPro" id="IPR050549">
    <property type="entry name" value="MFS_Trehalose_Transporter"/>
</dbReference>
<feature type="transmembrane region" description="Helical" evidence="5">
    <location>
        <begin position="354"/>
        <end position="378"/>
    </location>
</feature>
<dbReference type="SMR" id="A0A482WS17"/>
<evidence type="ECO:0000256" key="5">
    <source>
        <dbReference type="SAM" id="Phobius"/>
    </source>
</evidence>
<dbReference type="PANTHER" id="PTHR48021:SF46">
    <property type="entry name" value="MAJOR FACILITATOR SUPERFAMILY (MFS) PROFILE DOMAIN-CONTAINING PROTEIN"/>
    <property type="match status" value="1"/>
</dbReference>
<dbReference type="InParanoid" id="A0A482WS17"/>
<keyword evidence="8" id="KW-1185">Reference proteome</keyword>
<dbReference type="GO" id="GO:0022857">
    <property type="term" value="F:transmembrane transporter activity"/>
    <property type="evidence" value="ECO:0007669"/>
    <property type="project" value="InterPro"/>
</dbReference>
<dbReference type="PROSITE" id="PS50850">
    <property type="entry name" value="MFS"/>
    <property type="match status" value="1"/>
</dbReference>
<organism evidence="7 8">
    <name type="scientific">Laodelphax striatellus</name>
    <name type="common">Small brown planthopper</name>
    <name type="synonym">Delphax striatella</name>
    <dbReference type="NCBI Taxonomy" id="195883"/>
    <lineage>
        <taxon>Eukaryota</taxon>
        <taxon>Metazoa</taxon>
        <taxon>Ecdysozoa</taxon>
        <taxon>Arthropoda</taxon>
        <taxon>Hexapoda</taxon>
        <taxon>Insecta</taxon>
        <taxon>Pterygota</taxon>
        <taxon>Neoptera</taxon>
        <taxon>Paraneoptera</taxon>
        <taxon>Hemiptera</taxon>
        <taxon>Auchenorrhyncha</taxon>
        <taxon>Fulgoroidea</taxon>
        <taxon>Delphacidae</taxon>
        <taxon>Criomorphinae</taxon>
        <taxon>Laodelphax</taxon>
    </lineage>
</organism>
<dbReference type="InterPro" id="IPR003663">
    <property type="entry name" value="Sugar/inositol_transpt"/>
</dbReference>
<keyword evidence="3 5" id="KW-1133">Transmembrane helix</keyword>
<dbReference type="Gene3D" id="1.20.1250.20">
    <property type="entry name" value="MFS general substrate transporter like domains"/>
    <property type="match status" value="1"/>
</dbReference>
<feature type="transmembrane region" description="Helical" evidence="5">
    <location>
        <begin position="106"/>
        <end position="129"/>
    </location>
</feature>
<accession>A0A482WS17</accession>
<evidence type="ECO:0000313" key="8">
    <source>
        <dbReference type="Proteomes" id="UP000291343"/>
    </source>
</evidence>
<dbReference type="PANTHER" id="PTHR48021">
    <property type="match status" value="1"/>
</dbReference>
<dbReference type="EMBL" id="QKKF02026665">
    <property type="protein sequence ID" value="RZF36293.1"/>
    <property type="molecule type" value="Genomic_DNA"/>
</dbReference>
<proteinExistence type="predicted"/>
<feature type="transmembrane region" description="Helical" evidence="5">
    <location>
        <begin position="293"/>
        <end position="312"/>
    </location>
</feature>
<evidence type="ECO:0000259" key="6">
    <source>
        <dbReference type="PROSITE" id="PS50850"/>
    </source>
</evidence>
<feature type="transmembrane region" description="Helical" evidence="5">
    <location>
        <begin position="12"/>
        <end position="32"/>
    </location>
</feature>
<dbReference type="Proteomes" id="UP000291343">
    <property type="component" value="Unassembled WGS sequence"/>
</dbReference>
<evidence type="ECO:0000256" key="2">
    <source>
        <dbReference type="ARBA" id="ARBA00022692"/>
    </source>
</evidence>
<evidence type="ECO:0000313" key="7">
    <source>
        <dbReference type="EMBL" id="RZF36293.1"/>
    </source>
</evidence>
<dbReference type="InterPro" id="IPR005828">
    <property type="entry name" value="MFS_sugar_transport-like"/>
</dbReference>
<gene>
    <name evidence="7" type="ORF">LSTR_LSTR006798</name>
</gene>
<dbReference type="OrthoDB" id="6696619at2759"/>